<dbReference type="Proteomes" id="UP000295627">
    <property type="component" value="Unassembled WGS sequence"/>
</dbReference>
<evidence type="ECO:0000313" key="2">
    <source>
        <dbReference type="EMBL" id="TDH22012.1"/>
    </source>
</evidence>
<accession>A0A4R5PBJ0</accession>
<dbReference type="AlphaFoldDB" id="A0A4R5PBJ0"/>
<reference evidence="2 3" key="1">
    <citation type="journal article" date="2019" name="Sci. Rep.">
        <title>Extended insight into the Mycobacterium chelonae-abscessus complex through whole genome sequencing of Mycobacterium salmoniphilum outbreak and Mycobacterium salmoniphilum-like strains.</title>
        <authorList>
            <person name="Behra P.R.K."/>
            <person name="Das S."/>
            <person name="Pettersson B.M.F."/>
            <person name="Shirreff L."/>
            <person name="DuCote T."/>
            <person name="Jacobsson K.G."/>
            <person name="Ennis D.G."/>
            <person name="Kirsebom L.A."/>
        </authorList>
    </citation>
    <scope>NUCLEOTIDE SEQUENCE [LARGE SCALE GENOMIC DNA]</scope>
    <source>
        <strain evidence="2 3">DSM 45524</strain>
    </source>
</reference>
<evidence type="ECO:0000313" key="3">
    <source>
        <dbReference type="Proteomes" id="UP000295627"/>
    </source>
</evidence>
<organism evidence="2 3">
    <name type="scientific">Mycobacteroides franklinii</name>
    <dbReference type="NCBI Taxonomy" id="948102"/>
    <lineage>
        <taxon>Bacteria</taxon>
        <taxon>Bacillati</taxon>
        <taxon>Actinomycetota</taxon>
        <taxon>Actinomycetes</taxon>
        <taxon>Mycobacteriales</taxon>
        <taxon>Mycobacteriaceae</taxon>
        <taxon>Mycobacteroides</taxon>
    </lineage>
</organism>
<feature type="compositionally biased region" description="Basic and acidic residues" evidence="1">
    <location>
        <begin position="42"/>
        <end position="54"/>
    </location>
</feature>
<comment type="caution">
    <text evidence="2">The sequence shown here is derived from an EMBL/GenBank/DDBJ whole genome shotgun (WGS) entry which is preliminary data.</text>
</comment>
<protein>
    <submittedName>
        <fullName evidence="2">Uncharacterized protein</fullName>
    </submittedName>
</protein>
<feature type="region of interest" description="Disordered" evidence="1">
    <location>
        <begin position="28"/>
        <end position="54"/>
    </location>
</feature>
<dbReference type="EMBL" id="RXLR01000014">
    <property type="protein sequence ID" value="TDH22012.1"/>
    <property type="molecule type" value="Genomic_DNA"/>
</dbReference>
<name>A0A4R5PBJ0_9MYCO</name>
<gene>
    <name evidence="2" type="ORF">EJ571_08610</name>
</gene>
<dbReference type="RefSeq" id="WP_078333223.1">
    <property type="nucleotide sequence ID" value="NZ_MAFQ01000003.1"/>
</dbReference>
<sequence length="582" mass="63919">MSRNEMREPQSKERINPTAIDVNVKQPAVDWVGHGPNGQVPKESRSETTEKSGKVRVSREITGGEWQQLKSLDPTAKTPLETRIQREVHKAYKKFDAVLEAGQSSATRTQADGTKLNVTLTKPDGLAIYVEVPRFESLGASDKRGLQQTAEQQLNSDLAGYQGGNLQNRTIQDVPVRVVVTGPPPEHVAAGATTPKSAVEQRRPAVEQPKVIIRTETGNVVTTEAGNTETGNKDTKSGGVRETVKPAEGVMAPRTTGEIDNPRSSEATKGGVEGLALALHQAQIQNLEHAERFKAEKAVNELMPEVRRLQTAGNWVAIHAGVSEPRTHDFGNPVFTTADQIRKFEGAYIVSGSSRADVVRPPMEYRAADPGPDREVSRDIQERMETRAFRDVVVEVYEPRQQMPVTESNRTDAPPRNVVDVTSDKQFVAAYDTARGNGDRVSAGTRAIQMYEAIQRGEHVFGRTTVRVGDTELRMSDSVRSTVEGPRQLFAQSAVAGRIERLRNEIENLQPHVNERTGGFFRSGTLSGHELDNARAHLSAAEGYSRDNKFGLASESLRSGGWELDGVREQIYISDYGTKPPH</sequence>
<proteinExistence type="predicted"/>
<evidence type="ECO:0000256" key="1">
    <source>
        <dbReference type="SAM" id="MobiDB-lite"/>
    </source>
</evidence>